<protein>
    <recommendedName>
        <fullName evidence="14">ATP synthase complex subunit 8</fullName>
    </recommendedName>
</protein>
<evidence type="ECO:0000256" key="13">
    <source>
        <dbReference type="ARBA" id="ARBA00064647"/>
    </source>
</evidence>
<dbReference type="EMBL" id="MW854239">
    <property type="protein sequence ID" value="QXP99619.1"/>
    <property type="molecule type" value="Genomic_DNA"/>
</dbReference>
<comment type="function">
    <text evidence="12">Subunit 8, of the mitochondrial membrane ATP synthase complex (F(1)F(0) ATP synthase or Complex V) that produces ATP from ADP in the presence of a proton gradient across the membrane which is generated by electron transport complexes of the respiratory chain. ATP synthase complex consist of a soluble F(1) head domain - the catalytic core - and a membrane F(1) domain - the membrane proton channel. These two domains are linked by a central stalk rotating inside the F(1) region and a stationary peripheral stalk. During catalysis, ATP synthesis in the catalytic domain of F(1) is coupled via a rotary mechanism of the central stalk subunits to proton translocation. In vivo, can only synthesize ATP although its ATP hydrolase activity can be activated artificially in vitro. Part of the complex F(0) domain.</text>
</comment>
<keyword evidence="9 14" id="KW-0496">Mitochondrion</keyword>
<organism evidence="15">
    <name type="scientific">Congrogadus subducens</name>
    <name type="common">carpet eel blenny</name>
    <dbReference type="NCBI Taxonomy" id="1206929"/>
    <lineage>
        <taxon>Eukaryota</taxon>
        <taxon>Metazoa</taxon>
        <taxon>Chordata</taxon>
        <taxon>Craniata</taxon>
        <taxon>Vertebrata</taxon>
        <taxon>Euteleostomi</taxon>
        <taxon>Actinopterygii</taxon>
        <taxon>Neopterygii</taxon>
        <taxon>Teleostei</taxon>
        <taxon>Neoteleostei</taxon>
        <taxon>Acanthomorphata</taxon>
        <taxon>Ovalentaria</taxon>
        <taxon>Pseudochromidae</taxon>
        <taxon>Congrogadinae</taxon>
        <taxon>Congrogadus</taxon>
    </lineage>
</organism>
<evidence type="ECO:0000256" key="9">
    <source>
        <dbReference type="ARBA" id="ARBA00023128"/>
    </source>
</evidence>
<evidence type="ECO:0000256" key="5">
    <source>
        <dbReference type="ARBA" id="ARBA00022692"/>
    </source>
</evidence>
<evidence type="ECO:0000256" key="11">
    <source>
        <dbReference type="ARBA" id="ARBA00023310"/>
    </source>
</evidence>
<dbReference type="AlphaFoldDB" id="A0A8F6H9H0"/>
<dbReference type="GO" id="GO:0031966">
    <property type="term" value="C:mitochondrial membrane"/>
    <property type="evidence" value="ECO:0007669"/>
    <property type="project" value="UniProtKB-SubCell"/>
</dbReference>
<dbReference type="PANTHER" id="PTHR39937">
    <property type="entry name" value="ATP SYNTHASE PROTEIN 8"/>
    <property type="match status" value="1"/>
</dbReference>
<sequence length="55" mass="6622">MPQLDPSPWLFILVLSWSSFLIFIPPKLLAHTFPNEAETNKKHKSQTHPWNWQWH</sequence>
<comment type="subunit">
    <text evidence="13">Component of the ATP synthase complex composed at least of ATP5F1A/subunit alpha, ATP5F1B/subunit beta, ATP5MC1/subunit c (homooctomer), MT-ATP6/subunit a, MT-ATP8/subunit 8, ATP5ME/subunit e, ATP5MF/subunit f, ATP5MG/subunit g, ATP5MK/subunit k, ATP5MJ/subunit j, ATP5F1C/subunit gamma, ATP5F1D/subunit delta, ATP5F1E/subunit epsilon, ATP5PF/subunit F6, ATP5PB/subunit b, ATP5PD/subunit d, ATP5PO/subunit OSCP. ATP synthase complex consists of a soluble F(1) head domain (subunits alpha(3) and beta(3)) - the catalytic core - and a membrane F(0) domain - the membrane proton channel (subunits c, a, 8, e, f, g, k and j). These two domains are linked by a central stalk (subunits gamma, delta, and epsilon) rotating inside the F1 region and a stationary peripheral stalk (subunits F6, b, d, and OSCP).</text>
</comment>
<keyword evidence="4 14" id="KW-0138">CF(0)</keyword>
<evidence type="ECO:0000256" key="7">
    <source>
        <dbReference type="ARBA" id="ARBA00022989"/>
    </source>
</evidence>
<evidence type="ECO:0000256" key="12">
    <source>
        <dbReference type="ARBA" id="ARBA00053067"/>
    </source>
</evidence>
<geneLocation type="mitochondrion" evidence="15"/>
<evidence type="ECO:0000256" key="4">
    <source>
        <dbReference type="ARBA" id="ARBA00022547"/>
    </source>
</evidence>
<keyword evidence="7" id="KW-1133">Transmembrane helix</keyword>
<evidence type="ECO:0000256" key="1">
    <source>
        <dbReference type="ARBA" id="ARBA00004304"/>
    </source>
</evidence>
<evidence type="ECO:0000256" key="6">
    <source>
        <dbReference type="ARBA" id="ARBA00022781"/>
    </source>
</evidence>
<comment type="subcellular location">
    <subcellularLocation>
        <location evidence="1 14">Mitochondrion membrane</location>
        <topology evidence="1 14">Single-pass membrane protein</topology>
    </subcellularLocation>
</comment>
<dbReference type="Pfam" id="PF00895">
    <property type="entry name" value="ATP-synt_8"/>
    <property type="match status" value="1"/>
</dbReference>
<keyword evidence="10" id="KW-0472">Membrane</keyword>
<reference evidence="15" key="1">
    <citation type="submission" date="2021-04" db="EMBL/GenBank/DDBJ databases">
        <title>Characterization of the complete mitochondrial genome of Congrogadus subducens.</title>
        <authorList>
            <person name="Jin G.Jr."/>
        </authorList>
    </citation>
    <scope>NUCLEOTIDE SEQUENCE</scope>
</reference>
<keyword evidence="3 14" id="KW-0813">Transport</keyword>
<dbReference type="InterPro" id="IPR050635">
    <property type="entry name" value="ATPase_protein_8"/>
</dbReference>
<dbReference type="GeneID" id="83235911"/>
<gene>
    <name evidence="15" type="primary">ATP8</name>
</gene>
<proteinExistence type="inferred from homology"/>
<keyword evidence="8 14" id="KW-0406">Ion transport</keyword>
<dbReference type="CTD" id="4509"/>
<accession>A0A8F6H9H0</accession>
<evidence type="ECO:0000256" key="8">
    <source>
        <dbReference type="ARBA" id="ARBA00023065"/>
    </source>
</evidence>
<evidence type="ECO:0000256" key="14">
    <source>
        <dbReference type="RuleBase" id="RU003661"/>
    </source>
</evidence>
<keyword evidence="6 14" id="KW-0375">Hydrogen ion transport</keyword>
<evidence type="ECO:0000313" key="15">
    <source>
        <dbReference type="EMBL" id="QXP99619.1"/>
    </source>
</evidence>
<dbReference type="PANTHER" id="PTHR39937:SF1">
    <property type="entry name" value="ATP SYNTHASE PROTEIN 8"/>
    <property type="match status" value="1"/>
</dbReference>
<dbReference type="GO" id="GO:0015986">
    <property type="term" value="P:proton motive force-driven ATP synthesis"/>
    <property type="evidence" value="ECO:0007669"/>
    <property type="project" value="InterPro"/>
</dbReference>
<dbReference type="GO" id="GO:0015078">
    <property type="term" value="F:proton transmembrane transporter activity"/>
    <property type="evidence" value="ECO:0007669"/>
    <property type="project" value="InterPro"/>
</dbReference>
<keyword evidence="11" id="KW-0066">ATP synthesis</keyword>
<name>A0A8F6H9H0_9TELE</name>
<evidence type="ECO:0000256" key="10">
    <source>
        <dbReference type="ARBA" id="ARBA00023136"/>
    </source>
</evidence>
<comment type="similarity">
    <text evidence="2 14">Belongs to the ATPase protein 8 family.</text>
</comment>
<evidence type="ECO:0000256" key="3">
    <source>
        <dbReference type="ARBA" id="ARBA00022448"/>
    </source>
</evidence>
<dbReference type="GO" id="GO:0045259">
    <property type="term" value="C:proton-transporting ATP synthase complex"/>
    <property type="evidence" value="ECO:0007669"/>
    <property type="project" value="UniProtKB-KW"/>
</dbReference>
<dbReference type="InterPro" id="IPR001421">
    <property type="entry name" value="ATP8_metazoa"/>
</dbReference>
<evidence type="ECO:0000256" key="2">
    <source>
        <dbReference type="ARBA" id="ARBA00008892"/>
    </source>
</evidence>
<keyword evidence="5 14" id="KW-0812">Transmembrane</keyword>
<dbReference type="RefSeq" id="YP_010885442.1">
    <property type="nucleotide sequence ID" value="NC_080868.1"/>
</dbReference>